<evidence type="ECO:0000256" key="2">
    <source>
        <dbReference type="ARBA" id="ARBA00022692"/>
    </source>
</evidence>
<feature type="transmembrane region" description="Helical" evidence="5">
    <location>
        <begin position="116"/>
        <end position="136"/>
    </location>
</feature>
<organism evidence="6">
    <name type="scientific">marine metagenome</name>
    <dbReference type="NCBI Taxonomy" id="408172"/>
    <lineage>
        <taxon>unclassified sequences</taxon>
        <taxon>metagenomes</taxon>
        <taxon>ecological metagenomes</taxon>
    </lineage>
</organism>
<feature type="transmembrane region" description="Helical" evidence="5">
    <location>
        <begin position="45"/>
        <end position="65"/>
    </location>
</feature>
<comment type="subcellular location">
    <subcellularLocation>
        <location evidence="1">Endomembrane system</location>
        <topology evidence="1">Multi-pass membrane protein</topology>
    </subcellularLocation>
</comment>
<name>A0A382CAU2_9ZZZZ</name>
<reference evidence="6" key="1">
    <citation type="submission" date="2018-05" db="EMBL/GenBank/DDBJ databases">
        <authorList>
            <person name="Lanie J.A."/>
            <person name="Ng W.-L."/>
            <person name="Kazmierczak K.M."/>
            <person name="Andrzejewski T.M."/>
            <person name="Davidsen T.M."/>
            <person name="Wayne K.J."/>
            <person name="Tettelin H."/>
            <person name="Glass J.I."/>
            <person name="Rusch D."/>
            <person name="Podicherti R."/>
            <person name="Tsui H.-C.T."/>
            <person name="Winkler M.E."/>
        </authorList>
    </citation>
    <scope>NUCLEOTIDE SEQUENCE</scope>
</reference>
<feature type="transmembrane region" description="Helical" evidence="5">
    <location>
        <begin position="165"/>
        <end position="186"/>
    </location>
</feature>
<evidence type="ECO:0008006" key="7">
    <source>
        <dbReference type="Google" id="ProtNLM"/>
    </source>
</evidence>
<feature type="transmembrane region" description="Helical" evidence="5">
    <location>
        <begin position="7"/>
        <end position="25"/>
    </location>
</feature>
<keyword evidence="3 5" id="KW-1133">Transmembrane helix</keyword>
<accession>A0A382CAU2</accession>
<dbReference type="EMBL" id="UINC01033625">
    <property type="protein sequence ID" value="SVB23206.1"/>
    <property type="molecule type" value="Genomic_DNA"/>
</dbReference>
<feature type="transmembrane region" description="Helical" evidence="5">
    <location>
        <begin position="86"/>
        <end position="104"/>
    </location>
</feature>
<keyword evidence="4 5" id="KW-0472">Membrane</keyword>
<evidence type="ECO:0000256" key="4">
    <source>
        <dbReference type="ARBA" id="ARBA00023136"/>
    </source>
</evidence>
<gene>
    <name evidence="6" type="ORF">METZ01_LOCUS176060</name>
</gene>
<keyword evidence="2 5" id="KW-0812">Transmembrane</keyword>
<sequence>MKILYKQIWHLLSLFILLLGINFFIKNNEDVFYGSLWKIDSKLWLYLSIFFAISHQIYVVICWRYELFYKGLSKFFAKNAFKVYKIGFTILILLRPVLIIILSISNSMTINIGNNLSYLICLLLLIPGVYGQYSVFKYFGINKAFGYDHFDPEKFKHTPFVRKGIFKYTPNGMYTFVFLLLWIPGVLFQSKAALLAALFQHIYIWIHYYFTELPDIKFIYGKTPTK</sequence>
<evidence type="ECO:0000256" key="5">
    <source>
        <dbReference type="SAM" id="Phobius"/>
    </source>
</evidence>
<feature type="transmembrane region" description="Helical" evidence="5">
    <location>
        <begin position="192"/>
        <end position="210"/>
    </location>
</feature>
<dbReference type="InterPro" id="IPR007318">
    <property type="entry name" value="Phopholipid_MeTrfase"/>
</dbReference>
<evidence type="ECO:0000313" key="6">
    <source>
        <dbReference type="EMBL" id="SVB23206.1"/>
    </source>
</evidence>
<protein>
    <recommendedName>
        <fullName evidence="7">NnrU domain-containing protein</fullName>
    </recommendedName>
</protein>
<dbReference type="Gene3D" id="1.20.120.1630">
    <property type="match status" value="1"/>
</dbReference>
<proteinExistence type="predicted"/>
<evidence type="ECO:0000256" key="1">
    <source>
        <dbReference type="ARBA" id="ARBA00004127"/>
    </source>
</evidence>
<dbReference type="Pfam" id="PF04191">
    <property type="entry name" value="PEMT"/>
    <property type="match status" value="1"/>
</dbReference>
<dbReference type="AlphaFoldDB" id="A0A382CAU2"/>
<dbReference type="GO" id="GO:0012505">
    <property type="term" value="C:endomembrane system"/>
    <property type="evidence" value="ECO:0007669"/>
    <property type="project" value="UniProtKB-SubCell"/>
</dbReference>
<evidence type="ECO:0000256" key="3">
    <source>
        <dbReference type="ARBA" id="ARBA00022989"/>
    </source>
</evidence>